<dbReference type="Gene3D" id="3.30.1370.110">
    <property type="match status" value="1"/>
</dbReference>
<dbReference type="RefSeq" id="WP_207683397.1">
    <property type="nucleotide sequence ID" value="NZ_CP061800.1"/>
</dbReference>
<evidence type="ECO:0000313" key="3">
    <source>
        <dbReference type="EMBL" id="QTA88802.1"/>
    </source>
</evidence>
<dbReference type="InterPro" id="IPR002625">
    <property type="entry name" value="Smr_dom"/>
</dbReference>
<dbReference type="SMART" id="SM00463">
    <property type="entry name" value="SMR"/>
    <property type="match status" value="1"/>
</dbReference>
<accession>A0A975BP19</accession>
<dbReference type="SUPFAM" id="SSF160443">
    <property type="entry name" value="SMR domain-like"/>
    <property type="match status" value="1"/>
</dbReference>
<evidence type="ECO:0000256" key="1">
    <source>
        <dbReference type="SAM" id="MobiDB-lite"/>
    </source>
</evidence>
<feature type="domain" description="Smr" evidence="2">
    <location>
        <begin position="174"/>
        <end position="257"/>
    </location>
</feature>
<name>A0A975BP19_9BACT</name>
<sequence>MFDNFLKFSSGFLRKFFGFFIRKKHEPVVTEKIEEKISYEQDVSHDIDTAPVSEQEIPVREEIQEISEEETAPPLIKQEKRKRTKKRKTKKIPPPKTNKHGIPILTKGDNLVELFVCEKSEEKLDDDFSEIVQNSFSEENVQAMLQEKSENLFPKKELTISEKIKMYPLPEDEIDLHGYTAKEAEKKTESFIETARWKGILTLRIIVGKGLHSRGKAVLRDVVENKISELKKKNLVLTFKWEKRGKLKSGSVIVYLTESRINTSDSF</sequence>
<dbReference type="PROSITE" id="PS50828">
    <property type="entry name" value="SMR"/>
    <property type="match status" value="1"/>
</dbReference>
<dbReference type="Pfam" id="PF01713">
    <property type="entry name" value="Smr"/>
    <property type="match status" value="1"/>
</dbReference>
<feature type="compositionally biased region" description="Basic residues" evidence="1">
    <location>
        <begin position="79"/>
        <end position="99"/>
    </location>
</feature>
<dbReference type="KEGG" id="dmm:dnm_048490"/>
<evidence type="ECO:0000313" key="4">
    <source>
        <dbReference type="Proteomes" id="UP000663722"/>
    </source>
</evidence>
<dbReference type="EMBL" id="CP061800">
    <property type="protein sequence ID" value="QTA88802.1"/>
    <property type="molecule type" value="Genomic_DNA"/>
</dbReference>
<proteinExistence type="predicted"/>
<dbReference type="PANTHER" id="PTHR35562:SF2">
    <property type="entry name" value="DNA ENDONUCLEASE SMRA-RELATED"/>
    <property type="match status" value="1"/>
</dbReference>
<dbReference type="InterPro" id="IPR036063">
    <property type="entry name" value="Smr_dom_sf"/>
</dbReference>
<evidence type="ECO:0000259" key="2">
    <source>
        <dbReference type="PROSITE" id="PS50828"/>
    </source>
</evidence>
<organism evidence="3 4">
    <name type="scientific">Desulfonema magnum</name>
    <dbReference type="NCBI Taxonomy" id="45655"/>
    <lineage>
        <taxon>Bacteria</taxon>
        <taxon>Pseudomonadati</taxon>
        <taxon>Thermodesulfobacteriota</taxon>
        <taxon>Desulfobacteria</taxon>
        <taxon>Desulfobacterales</taxon>
        <taxon>Desulfococcaceae</taxon>
        <taxon>Desulfonema</taxon>
    </lineage>
</organism>
<reference evidence="3" key="1">
    <citation type="journal article" date="2021" name="Microb. Physiol.">
        <title>Proteogenomic Insights into the Physiology of Marine, Sulfate-Reducing, Filamentous Desulfonema limicola and Desulfonema magnum.</title>
        <authorList>
            <person name="Schnaars V."/>
            <person name="Wohlbrand L."/>
            <person name="Scheve S."/>
            <person name="Hinrichs C."/>
            <person name="Reinhardt R."/>
            <person name="Rabus R."/>
        </authorList>
    </citation>
    <scope>NUCLEOTIDE SEQUENCE</scope>
    <source>
        <strain evidence="3">4be13</strain>
    </source>
</reference>
<protein>
    <submittedName>
        <fullName evidence="3">Smr domain-containing protein</fullName>
    </submittedName>
</protein>
<feature type="region of interest" description="Disordered" evidence="1">
    <location>
        <begin position="66"/>
        <end position="103"/>
    </location>
</feature>
<dbReference type="Proteomes" id="UP000663722">
    <property type="component" value="Chromosome"/>
</dbReference>
<gene>
    <name evidence="3" type="ORF">dnm_048490</name>
</gene>
<keyword evidence="4" id="KW-1185">Reference proteome</keyword>
<dbReference type="PANTHER" id="PTHR35562">
    <property type="entry name" value="DNA ENDONUCLEASE SMRA-RELATED"/>
    <property type="match status" value="1"/>
</dbReference>
<dbReference type="AlphaFoldDB" id="A0A975BP19"/>